<proteinExistence type="predicted"/>
<keyword evidence="3" id="KW-1185">Reference proteome</keyword>
<evidence type="ECO:0000313" key="2">
    <source>
        <dbReference type="EnsemblMetazoa" id="XP_019864398.1"/>
    </source>
</evidence>
<feature type="region of interest" description="Disordered" evidence="1">
    <location>
        <begin position="269"/>
        <end position="299"/>
    </location>
</feature>
<dbReference type="EnsemblMetazoa" id="XM_020008839.1">
    <property type="protein sequence ID" value="XP_019864398.1"/>
    <property type="gene ID" value="LOC109593766"/>
</dbReference>
<reference evidence="2" key="2">
    <citation type="submission" date="2024-06" db="UniProtKB">
        <authorList>
            <consortium name="EnsemblMetazoa"/>
        </authorList>
    </citation>
    <scope>IDENTIFICATION</scope>
</reference>
<accession>A0AAN0K4D5</accession>
<gene>
    <name evidence="2" type="primary">109593766</name>
</gene>
<protein>
    <submittedName>
        <fullName evidence="2">Uncharacterized protein</fullName>
    </submittedName>
</protein>
<dbReference type="AlphaFoldDB" id="A0AAN0K4D5"/>
<reference evidence="3" key="1">
    <citation type="journal article" date="2010" name="Nature">
        <title>The Amphimedon queenslandica genome and the evolution of animal complexity.</title>
        <authorList>
            <person name="Srivastava M."/>
            <person name="Simakov O."/>
            <person name="Chapman J."/>
            <person name="Fahey B."/>
            <person name="Gauthier M.E."/>
            <person name="Mitros T."/>
            <person name="Richards G.S."/>
            <person name="Conaco C."/>
            <person name="Dacre M."/>
            <person name="Hellsten U."/>
            <person name="Larroux C."/>
            <person name="Putnam N.H."/>
            <person name="Stanke M."/>
            <person name="Adamska M."/>
            <person name="Darling A."/>
            <person name="Degnan S.M."/>
            <person name="Oakley T.H."/>
            <person name="Plachetzki D.C."/>
            <person name="Zhai Y."/>
            <person name="Adamski M."/>
            <person name="Calcino A."/>
            <person name="Cummins S.F."/>
            <person name="Goodstein D.M."/>
            <person name="Harris C."/>
            <person name="Jackson D.J."/>
            <person name="Leys S.P."/>
            <person name="Shu S."/>
            <person name="Woodcroft B.J."/>
            <person name="Vervoort M."/>
            <person name="Kosik K.S."/>
            <person name="Manning G."/>
            <person name="Degnan B.M."/>
            <person name="Rokhsar D.S."/>
        </authorList>
    </citation>
    <scope>NUCLEOTIDE SEQUENCE [LARGE SCALE GENOMIC DNA]</scope>
</reference>
<organism evidence="2 3">
    <name type="scientific">Amphimedon queenslandica</name>
    <name type="common">Sponge</name>
    <dbReference type="NCBI Taxonomy" id="400682"/>
    <lineage>
        <taxon>Eukaryota</taxon>
        <taxon>Metazoa</taxon>
        <taxon>Porifera</taxon>
        <taxon>Demospongiae</taxon>
        <taxon>Heteroscleromorpha</taxon>
        <taxon>Haplosclerida</taxon>
        <taxon>Niphatidae</taxon>
        <taxon>Amphimedon</taxon>
    </lineage>
</organism>
<sequence>MDLDPGEEEVEVQEANQSTMEFLRDSPDWLAVWRKATSAKPTKKIILSRSIATLCSELKAIACHPRPVLSFRVQCILLYGCTLTFEIQMKDLCRAYKFILVDKMGPLNKMALSKKESTTKSVTLPDAVPPSLLPVLEDLSDLAQALDTTILEPDTEDKYCVKDESLISLRDDPPSFSSLSSVDPAERFGDEGTGGFKGVEELEHPEWFDTASSEDQSMDVMADSDSSLLQVSINFNYKPAAEYLTSIRIHLPDRSDACKTIKTSGGFVLAVPDTPPVPETEEEAEERRNRYRIKSSSKDTLKRDAAAPIIKHSSYSKFDQFVLEPIDDMEQGGHRKRRKKPVSAIDVIKEIPAMEYERDDKPLYLRSSEPLIKKVTSKELFQGPTCEILALPHFRVIWDKLLNSPKASVFFNKTEQKATSTVVDKSVEFQRKITETASIDGPSELAIQSHVSGESSIMQNSKNRSLRDGVGGVPGRHRVGELAPIPDEEEPSSIDNIDASHGQESLHSYYDFNCPFENKLRKRLRENDECLFQDLVPVSTPRAKAASEFLDMLTLLNDGIISAKQLEGSYTPISLSKGRHF</sequence>
<dbReference type="Proteomes" id="UP000007879">
    <property type="component" value="Unassembled WGS sequence"/>
</dbReference>
<evidence type="ECO:0000256" key="1">
    <source>
        <dbReference type="SAM" id="MobiDB-lite"/>
    </source>
</evidence>
<evidence type="ECO:0000313" key="3">
    <source>
        <dbReference type="Proteomes" id="UP000007879"/>
    </source>
</evidence>
<name>A0AAN0K4D5_AMPQE</name>
<feature type="region of interest" description="Disordered" evidence="1">
    <location>
        <begin position="453"/>
        <end position="491"/>
    </location>
</feature>
<feature type="compositionally biased region" description="Polar residues" evidence="1">
    <location>
        <begin position="453"/>
        <end position="463"/>
    </location>
</feature>
<dbReference type="KEGG" id="aqu:109593766"/>